<feature type="region of interest" description="Disordered" evidence="1">
    <location>
        <begin position="77"/>
        <end position="98"/>
    </location>
</feature>
<reference evidence="2" key="2">
    <citation type="submission" date="2019-06" db="EMBL/GenBank/DDBJ databases">
        <title>Genomics analysis of Aphanomyces spp. identifies a new class of oomycete effector associated with host adaptation.</title>
        <authorList>
            <person name="Gaulin E."/>
        </authorList>
    </citation>
    <scope>NUCLEOTIDE SEQUENCE</scope>
    <source>
        <strain evidence="2">CBS 578.67</strain>
    </source>
</reference>
<gene>
    <name evidence="3" type="primary">Aste57867_18468</name>
    <name evidence="2" type="ORF">As57867_018406</name>
    <name evidence="3" type="ORF">ASTE57867_18468</name>
</gene>
<dbReference type="OrthoDB" id="205787at2759"/>
<feature type="compositionally biased region" description="Basic residues" evidence="1">
    <location>
        <begin position="136"/>
        <end position="148"/>
    </location>
</feature>
<organism evidence="3 4">
    <name type="scientific">Aphanomyces stellatus</name>
    <dbReference type="NCBI Taxonomy" id="120398"/>
    <lineage>
        <taxon>Eukaryota</taxon>
        <taxon>Sar</taxon>
        <taxon>Stramenopiles</taxon>
        <taxon>Oomycota</taxon>
        <taxon>Saprolegniomycetes</taxon>
        <taxon>Saprolegniales</taxon>
        <taxon>Verrucalvaceae</taxon>
        <taxon>Aphanomyces</taxon>
    </lineage>
</organism>
<accession>A0A485LAI0</accession>
<feature type="region of interest" description="Disordered" evidence="1">
    <location>
        <begin position="110"/>
        <end position="196"/>
    </location>
</feature>
<dbReference type="AlphaFoldDB" id="A0A485LAI0"/>
<evidence type="ECO:0000313" key="2">
    <source>
        <dbReference type="EMBL" id="KAF0690143.1"/>
    </source>
</evidence>
<reference evidence="3 4" key="1">
    <citation type="submission" date="2019-03" db="EMBL/GenBank/DDBJ databases">
        <authorList>
            <person name="Gaulin E."/>
            <person name="Dumas B."/>
        </authorList>
    </citation>
    <scope>NUCLEOTIDE SEQUENCE [LARGE SCALE GENOMIC DNA]</scope>
    <source>
        <strain evidence="3">CBS 568.67</strain>
    </source>
</reference>
<proteinExistence type="predicted"/>
<dbReference type="EMBL" id="CAADRA010006413">
    <property type="protein sequence ID" value="VFT95204.1"/>
    <property type="molecule type" value="Genomic_DNA"/>
</dbReference>
<sequence>MRLHLSQGAHVFTRAARLRIPHLISHHFLHFANSIQNARSFGSSIFEATFEETDGGDHLRKESVAENTMISLAHVKSSQQAADAPSNPRRIAWPGGKLVSNKEEALRKFMERKQGRGGSDDDDTRRKSTTHASAPPKHHGRGHAQTAKKSHDQKKGLFKKHHAVHKQPRTIVKKSSAVPKRSIGGKKAETKPLPTTKKLSMSLDDIVKKKK</sequence>
<evidence type="ECO:0000313" key="3">
    <source>
        <dbReference type="EMBL" id="VFT95204.1"/>
    </source>
</evidence>
<dbReference type="EMBL" id="VJMH01006392">
    <property type="protein sequence ID" value="KAF0690143.1"/>
    <property type="molecule type" value="Genomic_DNA"/>
</dbReference>
<evidence type="ECO:0000256" key="1">
    <source>
        <dbReference type="SAM" id="MobiDB-lite"/>
    </source>
</evidence>
<name>A0A485LAI0_9STRA</name>
<keyword evidence="4" id="KW-1185">Reference proteome</keyword>
<evidence type="ECO:0000313" key="4">
    <source>
        <dbReference type="Proteomes" id="UP000332933"/>
    </source>
</evidence>
<dbReference type="Proteomes" id="UP000332933">
    <property type="component" value="Unassembled WGS sequence"/>
</dbReference>
<feature type="compositionally biased region" description="Basic residues" evidence="1">
    <location>
        <begin position="156"/>
        <end position="172"/>
    </location>
</feature>
<protein>
    <submittedName>
        <fullName evidence="3">Aste57867_18468 protein</fullName>
    </submittedName>
</protein>